<sequence length="430" mass="46841">MQKNHPTHGHPVSGRRRGPPRIAGACLFAVAITGAAQDLRVLHWWQSASERQATEVISSSVRHAGLGWVNEDATDGVGAAIILRSRILAHDMPDIAQANSATAHNWATLGLVRNLDRVAAADHWERRLLPAVYRQLRPGNHVLAAPLGVHRMNTLVYNLPVFTRLHLAPPRTWEEFEGIAPRLQRAGIVPLAQSSEPWQVAILFENLLLADGGIALHRRLFVDNDLRAFTSPALAGVLRHLRSLKRWMRHPVPETAWSAIASEVGSGTAAMAISGDWLKGELQARGAQVGKNIGCTGAPGTDALYLFDLDTLVMLHAERLPPAAQESVAQLAVSAGLQERYNRIKGSVSVLRDANPAAMDSCARASWMMLNMSDARVIPSIAIGMAGDEVMRDGLANEVHRFFMDDSITVLDTQRRLAAVSRAFSQNPTP</sequence>
<evidence type="ECO:0000256" key="5">
    <source>
        <dbReference type="ARBA" id="ARBA00049629"/>
    </source>
</evidence>
<dbReference type="SUPFAM" id="SSF53850">
    <property type="entry name" value="Periplasmic binding protein-like II"/>
    <property type="match status" value="1"/>
</dbReference>
<keyword evidence="4" id="KW-0732">Signal</keyword>
<proteinExistence type="inferred from homology"/>
<gene>
    <name evidence="7" type="ORF">NX786_00990</name>
</gene>
<dbReference type="InterPro" id="IPR006059">
    <property type="entry name" value="SBP"/>
</dbReference>
<keyword evidence="3" id="KW-0813">Transport</keyword>
<dbReference type="PANTHER" id="PTHR43649">
    <property type="entry name" value="ARABINOSE-BINDING PROTEIN-RELATED"/>
    <property type="match status" value="1"/>
</dbReference>
<evidence type="ECO:0000313" key="8">
    <source>
        <dbReference type="Proteomes" id="UP001165263"/>
    </source>
</evidence>
<reference evidence="7" key="1">
    <citation type="submission" date="2022-08" db="EMBL/GenBank/DDBJ databases">
        <title>Reclassification of Massilia species as members of the genera Telluria, Duganella, Pseudoduganella, Mokoshia gen. nov. and Zemynaea gen. nov. using orthogonal and non-orthogonal genome-based approaches.</title>
        <authorList>
            <person name="Bowman J.P."/>
        </authorList>
    </citation>
    <scope>NUCLEOTIDE SEQUENCE</scope>
    <source>
        <strain evidence="7">LMG 11547</strain>
    </source>
</reference>
<evidence type="ECO:0000256" key="6">
    <source>
        <dbReference type="ARBA" id="ARBA00049753"/>
    </source>
</evidence>
<dbReference type="Gene3D" id="3.40.190.10">
    <property type="entry name" value="Periplasmic binding protein-like II"/>
    <property type="match status" value="2"/>
</dbReference>
<comment type="function">
    <text evidence="5">Part of a binding-protein-dependent transport system for a sugar.</text>
</comment>
<evidence type="ECO:0000256" key="4">
    <source>
        <dbReference type="ARBA" id="ARBA00022729"/>
    </source>
</evidence>
<comment type="subcellular location">
    <subcellularLocation>
        <location evidence="1">Periplasm</location>
    </subcellularLocation>
</comment>
<dbReference type="EMBL" id="JANUHC010000001">
    <property type="protein sequence ID" value="MCS0627921.1"/>
    <property type="molecule type" value="Genomic_DNA"/>
</dbReference>
<comment type="similarity">
    <text evidence="2">Belongs to the bacterial solute-binding protein 1 family.</text>
</comment>
<dbReference type="PANTHER" id="PTHR43649:SF28">
    <property type="entry name" value="BINDING PROTEIN COMPONENT OF ABC SUGAR TRANSPORTER-RELATED"/>
    <property type="match status" value="1"/>
</dbReference>
<evidence type="ECO:0000256" key="1">
    <source>
        <dbReference type="ARBA" id="ARBA00004418"/>
    </source>
</evidence>
<dbReference type="Pfam" id="PF13416">
    <property type="entry name" value="SBP_bac_8"/>
    <property type="match status" value="1"/>
</dbReference>
<evidence type="ECO:0000313" key="7">
    <source>
        <dbReference type="EMBL" id="MCS0627921.1"/>
    </source>
</evidence>
<accession>A0ABT2BS95</accession>
<comment type="caution">
    <text evidence="7">The sequence shown here is derived from an EMBL/GenBank/DDBJ whole genome shotgun (WGS) entry which is preliminary data.</text>
</comment>
<evidence type="ECO:0000256" key="2">
    <source>
        <dbReference type="ARBA" id="ARBA00008520"/>
    </source>
</evidence>
<keyword evidence="8" id="KW-1185">Reference proteome</keyword>
<organism evidence="7 8">
    <name type="scientific">Telluria mixta</name>
    <dbReference type="NCBI Taxonomy" id="34071"/>
    <lineage>
        <taxon>Bacteria</taxon>
        <taxon>Pseudomonadati</taxon>
        <taxon>Pseudomonadota</taxon>
        <taxon>Betaproteobacteria</taxon>
        <taxon>Burkholderiales</taxon>
        <taxon>Oxalobacteraceae</taxon>
        <taxon>Telluria group</taxon>
        <taxon>Telluria</taxon>
    </lineage>
</organism>
<dbReference type="Proteomes" id="UP001165263">
    <property type="component" value="Unassembled WGS sequence"/>
</dbReference>
<evidence type="ECO:0000256" key="3">
    <source>
        <dbReference type="ARBA" id="ARBA00022448"/>
    </source>
</evidence>
<dbReference type="InterPro" id="IPR050490">
    <property type="entry name" value="Bact_solute-bd_prot1"/>
</dbReference>
<dbReference type="RefSeq" id="WP_259447182.1">
    <property type="nucleotide sequence ID" value="NZ_CP119520.1"/>
</dbReference>
<name>A0ABT2BS95_9BURK</name>
<protein>
    <recommendedName>
        <fullName evidence="6">Probable sugar-binding periplasmic protein</fullName>
    </recommendedName>
</protein>